<evidence type="ECO:0000313" key="3">
    <source>
        <dbReference type="EMBL" id="MBT0962382.1"/>
    </source>
</evidence>
<dbReference type="PANTHER" id="PTHR10579">
    <property type="entry name" value="CALCIUM-ACTIVATED CHLORIDE CHANNEL REGULATOR"/>
    <property type="match status" value="1"/>
</dbReference>
<dbReference type="CDD" id="cd01465">
    <property type="entry name" value="vWA_subgroup"/>
    <property type="match status" value="1"/>
</dbReference>
<dbReference type="Pfam" id="PF12450">
    <property type="entry name" value="vWF_A"/>
    <property type="match status" value="1"/>
</dbReference>
<dbReference type="InterPro" id="IPR022156">
    <property type="entry name" value="Uncharacterised_YfbK_N"/>
</dbReference>
<accession>A0A944DBJ6</accession>
<keyword evidence="4" id="KW-1185">Reference proteome</keyword>
<dbReference type="Pfam" id="PF12034">
    <property type="entry name" value="YfbK_C"/>
    <property type="match status" value="1"/>
</dbReference>
<dbReference type="SMART" id="SM00327">
    <property type="entry name" value="VWA"/>
    <property type="match status" value="1"/>
</dbReference>
<dbReference type="InterPro" id="IPR002035">
    <property type="entry name" value="VWF_A"/>
</dbReference>
<evidence type="ECO:0000313" key="4">
    <source>
        <dbReference type="Proteomes" id="UP000694660"/>
    </source>
</evidence>
<feature type="compositionally biased region" description="Pro residues" evidence="1">
    <location>
        <begin position="52"/>
        <end position="64"/>
    </location>
</feature>
<comment type="caution">
    <text evidence="3">The sequence shown here is derived from an EMBL/GenBank/DDBJ whole genome shotgun (WGS) entry which is preliminary data.</text>
</comment>
<name>A0A944DBJ6_DENI1</name>
<dbReference type="AlphaFoldDB" id="A0A944DBJ6"/>
<dbReference type="SUPFAM" id="SSF53300">
    <property type="entry name" value="vWA-like"/>
    <property type="match status" value="1"/>
</dbReference>
<organism evidence="3 4">
    <name type="scientific">Denitromonas iodatirespirans</name>
    <dbReference type="NCBI Taxonomy" id="2795389"/>
    <lineage>
        <taxon>Bacteria</taxon>
        <taxon>Pseudomonadati</taxon>
        <taxon>Pseudomonadota</taxon>
        <taxon>Betaproteobacteria</taxon>
        <taxon>Rhodocyclales</taxon>
        <taxon>Zoogloeaceae</taxon>
        <taxon>Denitromonas</taxon>
    </lineage>
</organism>
<sequence>MPTATLPETVGKVADASRAEHEVALDAAAASGPAPRQRTLETLTRMAEPKRLPAPPRPAPLSPPPAVDRERYQAIDANPVHQVATAPVSTFSIDVDTGSWSNLRRFLNQGRLPPANAVRVEECINYFPYDDAPPTGRTPFAVHTELAPAPWNAERLLLRVALKGQDMAKQTLPPANLVFLVDVSGSMQSANKLPLLKSALKLLVQQLRAQDRIALVTYAGAAGVALPSTAGSDKAAILAAIDALQAGGSTAGASGIELAYQTAQAGFVQGGINRILLATDGDFNVGQTNFEQLKARVEQLRTTGVQLTTLGFGTGNTNEQLMEQMADAGNGAYAYIDTLMEGHKVLVNEMSSTLATIAKDVKIQVEFNPAAVSEYRLIGYENRLLRREDFNNDKVDAGEIGAGHSVTALYELTPAGQRGLIDPLRYGSDPRPGAATVARSAELAHVRLRYKQPHGNTSELVEHPVRRDAERALTAASDSFRFATAIAGFGQILRGGTYTGQWSIADARALAGGALGADRFGYRGEALRLMDLAAALSPQPPQATAPLE</sequence>
<dbReference type="InterPro" id="IPR021908">
    <property type="entry name" value="YfbK_C"/>
</dbReference>
<dbReference type="PROSITE" id="PS50234">
    <property type="entry name" value="VWFA"/>
    <property type="match status" value="1"/>
</dbReference>
<protein>
    <submittedName>
        <fullName evidence="3">VWA domain-containing protein</fullName>
    </submittedName>
</protein>
<dbReference type="InterPro" id="IPR036465">
    <property type="entry name" value="vWFA_dom_sf"/>
</dbReference>
<gene>
    <name evidence="3" type="ORF">I8J34_14470</name>
</gene>
<dbReference type="Proteomes" id="UP000694660">
    <property type="component" value="Unassembled WGS sequence"/>
</dbReference>
<dbReference type="PANTHER" id="PTHR10579:SF43">
    <property type="entry name" value="ZINC FINGER (C3HC4-TYPE RING FINGER) FAMILY PROTEIN"/>
    <property type="match status" value="1"/>
</dbReference>
<feature type="compositionally biased region" description="Low complexity" evidence="1">
    <location>
        <begin position="25"/>
        <end position="34"/>
    </location>
</feature>
<dbReference type="Pfam" id="PF00092">
    <property type="entry name" value="VWA"/>
    <property type="match status" value="1"/>
</dbReference>
<dbReference type="InterPro" id="IPR051266">
    <property type="entry name" value="CLCR"/>
</dbReference>
<proteinExistence type="predicted"/>
<evidence type="ECO:0000256" key="1">
    <source>
        <dbReference type="SAM" id="MobiDB-lite"/>
    </source>
</evidence>
<feature type="domain" description="VWFA" evidence="2">
    <location>
        <begin position="176"/>
        <end position="361"/>
    </location>
</feature>
<evidence type="ECO:0000259" key="2">
    <source>
        <dbReference type="PROSITE" id="PS50234"/>
    </source>
</evidence>
<dbReference type="EMBL" id="JAEKFT010000016">
    <property type="protein sequence ID" value="MBT0962382.1"/>
    <property type="molecule type" value="Genomic_DNA"/>
</dbReference>
<feature type="region of interest" description="Disordered" evidence="1">
    <location>
        <begin position="25"/>
        <end position="64"/>
    </location>
</feature>
<dbReference type="Gene3D" id="3.40.50.410">
    <property type="entry name" value="von Willebrand factor, type A domain"/>
    <property type="match status" value="1"/>
</dbReference>
<reference evidence="4" key="1">
    <citation type="journal article" date="2022" name="ISME J.">
        <title>Genetic and phylogenetic analysis of dissimilatory iodate-reducing bacteria identifies potential niches across the world's oceans.</title>
        <authorList>
            <person name="Reyes-Umana V."/>
            <person name="Henning Z."/>
            <person name="Lee K."/>
            <person name="Barnum T.P."/>
            <person name="Coates J.D."/>
        </authorList>
    </citation>
    <scope>NUCLEOTIDE SEQUENCE [LARGE SCALE GENOMIC DNA]</scope>
    <source>
        <strain evidence="4">IR12</strain>
    </source>
</reference>